<accession>A0A0L0QUR5</accession>
<feature type="coiled-coil region" evidence="1">
    <location>
        <begin position="220"/>
        <end position="284"/>
    </location>
</feature>
<feature type="domain" description="DUF2326" evidence="2">
    <location>
        <begin position="446"/>
        <end position="571"/>
    </location>
</feature>
<dbReference type="AlphaFoldDB" id="A0A0L0QUR5"/>
<sequence length="573" mass="67428">MYLKEMTIETSEKVIRNIEFHIGTNLIVDETNKLETTETGNNIGKTTVLALIDYCLGGDPDQIYKDPETKKEIAFVKNYLVDNKVLITLTLKKDLLNENSKEIIIKRNFLQRNQKIMSINGENLPKNRGKDFDEKLNKLVLGEREEEKPSFRQIIAHNIRYKDQRINNTLKVLNNFTSSTEYETLYLFMFGLPVLDRTTLVKKLKVEKEFKNKLEKQQSKTELELQLDIIKDNISKLEKQKNNLNINEKYEEELQELNNLKYKISKLSAKVSELSLRKELLKETELELQKDFSNVDFEDLRELYTIAKKNIENIQVTFEEMVEYHNNMVLEKIKYITQDLPDLEIQIDKYNKELTKELYAEQKLTKKLSSSDTFGDLERIISELTENHRKLGELEGNISKIEGAEQNIEKVEKEIKLLDGNRFTEDFQEVLKAQLKKFNRFFTDVSKELYGEEYGITYQIKEEQKSKQQYYSFESFNLNTSSGKKQGEILCFDLAYILFARSENIPSLDFILNDKKELMHGNQLLRVNKFAWDKNIQLVFSILNDKIPEELNDDKHIVLRLSESDKLFRIENG</sequence>
<reference evidence="4" key="1">
    <citation type="submission" date="2015-07" db="EMBL/GenBank/DDBJ databases">
        <title>Fjat-10053 dsm26.</title>
        <authorList>
            <person name="Liu B."/>
            <person name="Wang J."/>
            <person name="Zhu Y."/>
            <person name="Liu G."/>
            <person name="Chen Q."/>
            <person name="Chen Z."/>
            <person name="Lan J."/>
            <person name="Che J."/>
            <person name="Ge C."/>
            <person name="Shi H."/>
            <person name="Pan Z."/>
            <person name="Liu X."/>
        </authorList>
    </citation>
    <scope>NUCLEOTIDE SEQUENCE [LARGE SCALE GENOMIC DNA]</scope>
    <source>
        <strain evidence="4">DSM 26</strain>
    </source>
</reference>
<evidence type="ECO:0000256" key="1">
    <source>
        <dbReference type="SAM" id="Coils"/>
    </source>
</evidence>
<dbReference type="GeneID" id="66869201"/>
<dbReference type="RefSeq" id="WP_050349799.1">
    <property type="nucleotide sequence ID" value="NZ_CP073011.1"/>
</dbReference>
<dbReference type="PATRIC" id="fig|1473.5.peg.3196"/>
<dbReference type="Gene3D" id="3.40.50.300">
    <property type="entry name" value="P-loop containing nucleotide triphosphate hydrolases"/>
    <property type="match status" value="1"/>
</dbReference>
<evidence type="ECO:0000259" key="2">
    <source>
        <dbReference type="Pfam" id="PF10088"/>
    </source>
</evidence>
<dbReference type="Pfam" id="PF10088">
    <property type="entry name" value="DUF2326"/>
    <property type="match status" value="1"/>
</dbReference>
<dbReference type="EMBL" id="LGTO01000002">
    <property type="protein sequence ID" value="KNE22329.1"/>
    <property type="molecule type" value="Genomic_DNA"/>
</dbReference>
<protein>
    <recommendedName>
        <fullName evidence="2">DUF2326 domain-containing protein</fullName>
    </recommendedName>
</protein>
<name>A0A0L0QUR5_VIRPA</name>
<dbReference type="InterPro" id="IPR018760">
    <property type="entry name" value="DUF2326"/>
</dbReference>
<keyword evidence="4" id="KW-1185">Reference proteome</keyword>
<evidence type="ECO:0000313" key="3">
    <source>
        <dbReference type="EMBL" id="KNE22329.1"/>
    </source>
</evidence>
<comment type="caution">
    <text evidence="3">The sequence shown here is derived from an EMBL/GenBank/DDBJ whole genome shotgun (WGS) entry which is preliminary data.</text>
</comment>
<proteinExistence type="predicted"/>
<keyword evidence="1" id="KW-0175">Coiled coil</keyword>
<feature type="coiled-coil region" evidence="1">
    <location>
        <begin position="394"/>
        <end position="421"/>
    </location>
</feature>
<dbReference type="OrthoDB" id="5140926at2"/>
<evidence type="ECO:0000313" key="4">
    <source>
        <dbReference type="Proteomes" id="UP000036780"/>
    </source>
</evidence>
<gene>
    <name evidence="3" type="ORF">AFK71_01490</name>
</gene>
<dbReference type="Proteomes" id="UP000036780">
    <property type="component" value="Unassembled WGS sequence"/>
</dbReference>
<organism evidence="3 4">
    <name type="scientific">Virgibacillus pantothenticus</name>
    <dbReference type="NCBI Taxonomy" id="1473"/>
    <lineage>
        <taxon>Bacteria</taxon>
        <taxon>Bacillati</taxon>
        <taxon>Bacillota</taxon>
        <taxon>Bacilli</taxon>
        <taxon>Bacillales</taxon>
        <taxon>Bacillaceae</taxon>
        <taxon>Virgibacillus</taxon>
    </lineage>
</organism>
<dbReference type="InterPro" id="IPR027417">
    <property type="entry name" value="P-loop_NTPase"/>
</dbReference>